<name>A0ACD4NUT4_9HYPH</name>
<sequence length="63" mass="7066">MSSIAATAVPVRRARTRRFRLRTLVSAFWAAQRMALALESNRRPNDLDLQVLGIAPGAFDRAR</sequence>
<keyword evidence="2" id="KW-1185">Reference proteome</keyword>
<proteinExistence type="predicted"/>
<protein>
    <submittedName>
        <fullName evidence="1">Uncharacterized protein</fullName>
    </submittedName>
</protein>
<evidence type="ECO:0000313" key="1">
    <source>
        <dbReference type="EMBL" id="WAJ30636.1"/>
    </source>
</evidence>
<organism evidence="1 2">
    <name type="scientific">Antarcticirhabdus aurantiaca</name>
    <dbReference type="NCBI Taxonomy" id="2606717"/>
    <lineage>
        <taxon>Bacteria</taxon>
        <taxon>Pseudomonadati</taxon>
        <taxon>Pseudomonadota</taxon>
        <taxon>Alphaproteobacteria</taxon>
        <taxon>Hyphomicrobiales</taxon>
        <taxon>Aurantimonadaceae</taxon>
        <taxon>Antarcticirhabdus</taxon>
    </lineage>
</organism>
<dbReference type="EMBL" id="CP113520">
    <property type="protein sequence ID" value="WAJ30636.1"/>
    <property type="molecule type" value="Genomic_DNA"/>
</dbReference>
<evidence type="ECO:0000313" key="2">
    <source>
        <dbReference type="Proteomes" id="UP001163223"/>
    </source>
</evidence>
<reference evidence="1" key="1">
    <citation type="submission" date="2022-11" db="EMBL/GenBank/DDBJ databases">
        <title>beta-Carotene-producing bacterium, Jeongeuplla avenae sp. nov., alleviates the salt stress of Arabidopsis seedlings.</title>
        <authorList>
            <person name="Jiang L."/>
            <person name="Lee J."/>
        </authorList>
    </citation>
    <scope>NUCLEOTIDE SEQUENCE</scope>
    <source>
        <strain evidence="1">DY_R2A_6</strain>
    </source>
</reference>
<dbReference type="Proteomes" id="UP001163223">
    <property type="component" value="Chromosome"/>
</dbReference>
<gene>
    <name evidence="1" type="ORF">OXU80_10695</name>
</gene>
<accession>A0ACD4NUT4</accession>